<dbReference type="EMBL" id="JARQZJ010000123">
    <property type="protein sequence ID" value="KAK9889661.1"/>
    <property type="molecule type" value="Genomic_DNA"/>
</dbReference>
<reference evidence="1 2" key="1">
    <citation type="submission" date="2023-03" db="EMBL/GenBank/DDBJ databases">
        <title>Genome insight into feeding habits of ladybird beetles.</title>
        <authorList>
            <person name="Li H.-S."/>
            <person name="Huang Y.-H."/>
            <person name="Pang H."/>
        </authorList>
    </citation>
    <scope>NUCLEOTIDE SEQUENCE [LARGE SCALE GENOMIC DNA]</scope>
    <source>
        <strain evidence="1">SYSU_2023b</strain>
        <tissue evidence="1">Whole body</tissue>
    </source>
</reference>
<keyword evidence="2" id="KW-1185">Reference proteome</keyword>
<evidence type="ECO:0000313" key="1">
    <source>
        <dbReference type="EMBL" id="KAK9889661.1"/>
    </source>
</evidence>
<organism evidence="1 2">
    <name type="scientific">Henosepilachna vigintioctopunctata</name>
    <dbReference type="NCBI Taxonomy" id="420089"/>
    <lineage>
        <taxon>Eukaryota</taxon>
        <taxon>Metazoa</taxon>
        <taxon>Ecdysozoa</taxon>
        <taxon>Arthropoda</taxon>
        <taxon>Hexapoda</taxon>
        <taxon>Insecta</taxon>
        <taxon>Pterygota</taxon>
        <taxon>Neoptera</taxon>
        <taxon>Endopterygota</taxon>
        <taxon>Coleoptera</taxon>
        <taxon>Polyphaga</taxon>
        <taxon>Cucujiformia</taxon>
        <taxon>Coccinelloidea</taxon>
        <taxon>Coccinellidae</taxon>
        <taxon>Epilachninae</taxon>
        <taxon>Epilachnini</taxon>
        <taxon>Henosepilachna</taxon>
    </lineage>
</organism>
<proteinExistence type="predicted"/>
<name>A0AAW1V1S4_9CUCU</name>
<protein>
    <submittedName>
        <fullName evidence="1">Uncharacterized protein</fullName>
    </submittedName>
</protein>
<sequence length="66" mass="6851">MAENAGAGEILRDSSFAMLFADFDGATVVGPPKEGIAFNGHGALAVDDGDAWSPFVKRSGTLQPLR</sequence>
<comment type="caution">
    <text evidence="1">The sequence shown here is derived from an EMBL/GenBank/DDBJ whole genome shotgun (WGS) entry which is preliminary data.</text>
</comment>
<dbReference type="AlphaFoldDB" id="A0AAW1V1S4"/>
<accession>A0AAW1V1S4</accession>
<evidence type="ECO:0000313" key="2">
    <source>
        <dbReference type="Proteomes" id="UP001431783"/>
    </source>
</evidence>
<gene>
    <name evidence="1" type="ORF">WA026_007040</name>
</gene>
<dbReference type="Proteomes" id="UP001431783">
    <property type="component" value="Unassembled WGS sequence"/>
</dbReference>